<dbReference type="InterPro" id="IPR046179">
    <property type="entry name" value="DUF6188"/>
</dbReference>
<keyword evidence="2" id="KW-1185">Reference proteome</keyword>
<dbReference type="EMBL" id="BONI01000042">
    <property type="protein sequence ID" value="GIG08056.1"/>
    <property type="molecule type" value="Genomic_DNA"/>
</dbReference>
<name>A0A8J3P8E3_9ACTN</name>
<evidence type="ECO:0000313" key="2">
    <source>
        <dbReference type="Proteomes" id="UP000630887"/>
    </source>
</evidence>
<accession>A0A8J3P8E3</accession>
<sequence>MAEHRPAAAAAWLDGSDRPVEPRLGGWDVAANCATPAGAGRQTGPVIDRVPALTEHDDRWVLPFRGLTVTQIQIDFAFGLNLDDQGAVRISNTATLGWVNIAAHPDKVVLEPERQDVAAGLQLFNTQVTSAVAFKSGALRIVFANGRKLTVDPDSDYEAWTATGPNRMLIVSLPGGDLAVWPSR</sequence>
<proteinExistence type="predicted"/>
<organism evidence="1 2">
    <name type="scientific">Catellatospora coxensis</name>
    <dbReference type="NCBI Taxonomy" id="310354"/>
    <lineage>
        <taxon>Bacteria</taxon>
        <taxon>Bacillati</taxon>
        <taxon>Actinomycetota</taxon>
        <taxon>Actinomycetes</taxon>
        <taxon>Micromonosporales</taxon>
        <taxon>Micromonosporaceae</taxon>
        <taxon>Catellatospora</taxon>
    </lineage>
</organism>
<dbReference type="Pfam" id="PF19686">
    <property type="entry name" value="DUF6188"/>
    <property type="match status" value="1"/>
</dbReference>
<dbReference type="AlphaFoldDB" id="A0A8J3P8E3"/>
<reference evidence="1 2" key="1">
    <citation type="submission" date="2021-01" db="EMBL/GenBank/DDBJ databases">
        <title>Whole genome shotgun sequence of Catellatospora coxensis NBRC 107359.</title>
        <authorList>
            <person name="Komaki H."/>
            <person name="Tamura T."/>
        </authorList>
    </citation>
    <scope>NUCLEOTIDE SEQUENCE [LARGE SCALE GENOMIC DNA]</scope>
    <source>
        <strain evidence="1 2">NBRC 107359</strain>
    </source>
</reference>
<protein>
    <submittedName>
        <fullName evidence="1">Uncharacterized protein</fullName>
    </submittedName>
</protein>
<evidence type="ECO:0000313" key="1">
    <source>
        <dbReference type="EMBL" id="GIG08056.1"/>
    </source>
</evidence>
<comment type="caution">
    <text evidence="1">The sequence shown here is derived from an EMBL/GenBank/DDBJ whole genome shotgun (WGS) entry which is preliminary data.</text>
</comment>
<dbReference type="Proteomes" id="UP000630887">
    <property type="component" value="Unassembled WGS sequence"/>
</dbReference>
<gene>
    <name evidence="1" type="ORF">Cco03nite_47560</name>
</gene>